<evidence type="ECO:0000313" key="13">
    <source>
        <dbReference type="EMBL" id="MFB9441471.1"/>
    </source>
</evidence>
<dbReference type="RefSeq" id="WP_223104832.1">
    <property type="nucleotide sequence ID" value="NZ_CP061913.1"/>
</dbReference>
<comment type="catalytic activity">
    <reaction evidence="10">
        <text>8-oxo-dGTP + H2O = 8-oxo-dGMP + diphosphate + H(+)</text>
        <dbReference type="Rhea" id="RHEA:31575"/>
        <dbReference type="ChEBI" id="CHEBI:15377"/>
        <dbReference type="ChEBI" id="CHEBI:15378"/>
        <dbReference type="ChEBI" id="CHEBI:33019"/>
        <dbReference type="ChEBI" id="CHEBI:63224"/>
        <dbReference type="ChEBI" id="CHEBI:77896"/>
        <dbReference type="EC" id="3.6.1.55"/>
    </reaction>
</comment>
<evidence type="ECO:0000256" key="1">
    <source>
        <dbReference type="ARBA" id="ARBA00001946"/>
    </source>
</evidence>
<dbReference type="InterPro" id="IPR015797">
    <property type="entry name" value="NUDIX_hydrolase-like_dom_sf"/>
</dbReference>
<evidence type="ECO:0000256" key="3">
    <source>
        <dbReference type="ARBA" id="ARBA00022457"/>
    </source>
</evidence>
<dbReference type="PROSITE" id="PS51462">
    <property type="entry name" value="NUDIX"/>
    <property type="match status" value="1"/>
</dbReference>
<evidence type="ECO:0000259" key="12">
    <source>
        <dbReference type="PROSITE" id="PS51462"/>
    </source>
</evidence>
<dbReference type="Gene3D" id="3.90.79.10">
    <property type="entry name" value="Nucleoside Triphosphate Pyrophosphohydrolase"/>
    <property type="match status" value="1"/>
</dbReference>
<gene>
    <name evidence="13" type="ORF">ACFFTR_00045</name>
</gene>
<keyword evidence="14" id="KW-1185">Reference proteome</keyword>
<keyword evidence="6" id="KW-0227">DNA damage</keyword>
<accession>A0ABV5LY26</accession>
<dbReference type="EMBL" id="JBHMCA010000002">
    <property type="protein sequence ID" value="MFB9441471.1"/>
    <property type="molecule type" value="Genomic_DNA"/>
</dbReference>
<evidence type="ECO:0000256" key="7">
    <source>
        <dbReference type="ARBA" id="ARBA00022801"/>
    </source>
</evidence>
<evidence type="ECO:0000256" key="10">
    <source>
        <dbReference type="ARBA" id="ARBA00035861"/>
    </source>
</evidence>
<keyword evidence="4" id="KW-0235">DNA replication</keyword>
<evidence type="ECO:0000256" key="4">
    <source>
        <dbReference type="ARBA" id="ARBA00022705"/>
    </source>
</evidence>
<dbReference type="InterPro" id="IPR047127">
    <property type="entry name" value="MutT-like"/>
</dbReference>
<keyword evidence="8" id="KW-0460">Magnesium</keyword>
<dbReference type="PROSITE" id="PS00893">
    <property type="entry name" value="NUDIX_BOX"/>
    <property type="match status" value="1"/>
</dbReference>
<evidence type="ECO:0000256" key="8">
    <source>
        <dbReference type="ARBA" id="ARBA00022842"/>
    </source>
</evidence>
<feature type="domain" description="Nudix hydrolase" evidence="12">
    <location>
        <begin position="5"/>
        <end position="139"/>
    </location>
</feature>
<keyword evidence="9" id="KW-0234">DNA repair</keyword>
<evidence type="ECO:0000256" key="11">
    <source>
        <dbReference type="ARBA" id="ARBA00038905"/>
    </source>
</evidence>
<keyword evidence="5" id="KW-0479">Metal-binding</keyword>
<dbReference type="InterPro" id="IPR020084">
    <property type="entry name" value="NUDIX_hydrolase_CS"/>
</dbReference>
<keyword evidence="7" id="KW-0378">Hydrolase</keyword>
<protein>
    <recommendedName>
        <fullName evidence="11">8-oxo-dGTP diphosphatase</fullName>
        <ecNumber evidence="11">3.6.1.55</ecNumber>
    </recommendedName>
</protein>
<comment type="similarity">
    <text evidence="2">Belongs to the Nudix hydrolase family.</text>
</comment>
<comment type="cofactor">
    <cofactor evidence="1">
        <name>Mg(2+)</name>
        <dbReference type="ChEBI" id="CHEBI:18420"/>
    </cofactor>
</comment>
<dbReference type="EC" id="3.6.1.55" evidence="11"/>
<organism evidence="13 14">
    <name type="scientific">Dactylosporangium vinaceum</name>
    <dbReference type="NCBI Taxonomy" id="53362"/>
    <lineage>
        <taxon>Bacteria</taxon>
        <taxon>Bacillati</taxon>
        <taxon>Actinomycetota</taxon>
        <taxon>Actinomycetes</taxon>
        <taxon>Micromonosporales</taxon>
        <taxon>Micromonosporaceae</taxon>
        <taxon>Dactylosporangium</taxon>
    </lineage>
</organism>
<dbReference type="PANTHER" id="PTHR47707">
    <property type="entry name" value="8-OXO-DGTP DIPHOSPHATASE"/>
    <property type="match status" value="1"/>
</dbReference>
<dbReference type="Proteomes" id="UP001589608">
    <property type="component" value="Unassembled WGS sequence"/>
</dbReference>
<dbReference type="InterPro" id="IPR000086">
    <property type="entry name" value="NUDIX_hydrolase_dom"/>
</dbReference>
<evidence type="ECO:0000256" key="9">
    <source>
        <dbReference type="ARBA" id="ARBA00023204"/>
    </source>
</evidence>
<dbReference type="Pfam" id="PF00293">
    <property type="entry name" value="NUDIX"/>
    <property type="match status" value="1"/>
</dbReference>
<sequence length="153" mass="16781">MPFEPFRAAVAVHGILRDGERTLLMRRADTTHRDGQLALPAGHLDGGEDAVAGLVRELREELGIEADPGACRLRVLVHTAPEYAEDFEYLHLFFDVGGWLGTPRIAEPHKCTELLWADTRTPPPDLVDYVGAALAAAERGETFARHGWPPAHG</sequence>
<evidence type="ECO:0000313" key="14">
    <source>
        <dbReference type="Proteomes" id="UP001589608"/>
    </source>
</evidence>
<dbReference type="PANTHER" id="PTHR47707:SF1">
    <property type="entry name" value="NUDIX HYDROLASE FAMILY PROTEIN"/>
    <property type="match status" value="1"/>
</dbReference>
<keyword evidence="3" id="KW-0515">Mutator protein</keyword>
<reference evidence="13 14" key="1">
    <citation type="submission" date="2024-09" db="EMBL/GenBank/DDBJ databases">
        <authorList>
            <person name="Sun Q."/>
            <person name="Mori K."/>
        </authorList>
    </citation>
    <scope>NUCLEOTIDE SEQUENCE [LARGE SCALE GENOMIC DNA]</scope>
    <source>
        <strain evidence="13 14">JCM 3307</strain>
    </source>
</reference>
<evidence type="ECO:0000256" key="5">
    <source>
        <dbReference type="ARBA" id="ARBA00022723"/>
    </source>
</evidence>
<evidence type="ECO:0000256" key="6">
    <source>
        <dbReference type="ARBA" id="ARBA00022763"/>
    </source>
</evidence>
<comment type="caution">
    <text evidence="13">The sequence shown here is derived from an EMBL/GenBank/DDBJ whole genome shotgun (WGS) entry which is preliminary data.</text>
</comment>
<evidence type="ECO:0000256" key="2">
    <source>
        <dbReference type="ARBA" id="ARBA00005582"/>
    </source>
</evidence>
<dbReference type="SUPFAM" id="SSF55811">
    <property type="entry name" value="Nudix"/>
    <property type="match status" value="1"/>
</dbReference>
<name>A0ABV5LY26_9ACTN</name>
<proteinExistence type="inferred from homology"/>